<comment type="caution">
    <text evidence="2">The sequence shown here is derived from an EMBL/GenBank/DDBJ whole genome shotgun (WGS) entry which is preliminary data.</text>
</comment>
<feature type="compositionally biased region" description="Basic and acidic residues" evidence="1">
    <location>
        <begin position="67"/>
        <end position="81"/>
    </location>
</feature>
<proteinExistence type="predicted"/>
<feature type="region of interest" description="Disordered" evidence="1">
    <location>
        <begin position="1"/>
        <end position="89"/>
    </location>
</feature>
<dbReference type="EMBL" id="QXFX01000463">
    <property type="protein sequence ID" value="KAE9114756.1"/>
    <property type="molecule type" value="Genomic_DNA"/>
</dbReference>
<organism evidence="2 3">
    <name type="scientific">Phytophthora fragariae</name>
    <dbReference type="NCBI Taxonomy" id="53985"/>
    <lineage>
        <taxon>Eukaryota</taxon>
        <taxon>Sar</taxon>
        <taxon>Stramenopiles</taxon>
        <taxon>Oomycota</taxon>
        <taxon>Peronosporomycetes</taxon>
        <taxon>Peronosporales</taxon>
        <taxon>Peronosporaceae</taxon>
        <taxon>Phytophthora</taxon>
    </lineage>
</organism>
<name>A0A6G0LC25_9STRA</name>
<evidence type="ECO:0000313" key="2">
    <source>
        <dbReference type="EMBL" id="KAE9114756.1"/>
    </source>
</evidence>
<dbReference type="AlphaFoldDB" id="A0A6G0LC25"/>
<dbReference type="Proteomes" id="UP000488956">
    <property type="component" value="Unassembled WGS sequence"/>
</dbReference>
<gene>
    <name evidence="2" type="ORF">PF010_g9597</name>
</gene>
<feature type="compositionally biased region" description="Acidic residues" evidence="1">
    <location>
        <begin position="39"/>
        <end position="66"/>
    </location>
</feature>
<evidence type="ECO:0000313" key="3">
    <source>
        <dbReference type="Proteomes" id="UP000488956"/>
    </source>
</evidence>
<reference evidence="2 3" key="1">
    <citation type="submission" date="2018-09" db="EMBL/GenBank/DDBJ databases">
        <title>Genomic investigation of the strawberry pathogen Phytophthora fragariae indicates pathogenicity is determined by transcriptional variation in three key races.</title>
        <authorList>
            <person name="Adams T.M."/>
            <person name="Armitage A.D."/>
            <person name="Sobczyk M.K."/>
            <person name="Bates H.J."/>
            <person name="Dunwell J.M."/>
            <person name="Nellist C.F."/>
            <person name="Harrison R.J."/>
        </authorList>
    </citation>
    <scope>NUCLEOTIDE SEQUENCE [LARGE SCALE GENOMIC DNA]</scope>
    <source>
        <strain evidence="2 3">ONT-3</strain>
    </source>
</reference>
<evidence type="ECO:0000256" key="1">
    <source>
        <dbReference type="SAM" id="MobiDB-lite"/>
    </source>
</evidence>
<accession>A0A6G0LC25</accession>
<sequence length="89" mass="9681">MATHGAQEGLPGEQGRRTGFRPRKAVDYVQVAQGYTKDDEGDEDYVEEDVNADDEEVVDDEVVVDDEGAKDTEVVDDEKAHGRGGQRGG</sequence>
<protein>
    <submittedName>
        <fullName evidence="2">Uncharacterized protein</fullName>
    </submittedName>
</protein>